<evidence type="ECO:0000313" key="2">
    <source>
        <dbReference type="EMBL" id="CAD6992721.1"/>
    </source>
</evidence>
<proteinExistence type="predicted"/>
<evidence type="ECO:0000256" key="1">
    <source>
        <dbReference type="SAM" id="MobiDB-lite"/>
    </source>
</evidence>
<name>A0A811U282_CERCA</name>
<dbReference type="EMBL" id="CAJHJT010000001">
    <property type="protein sequence ID" value="CAD6992721.1"/>
    <property type="molecule type" value="Genomic_DNA"/>
</dbReference>
<gene>
    <name evidence="2" type="ORF">CCAP1982_LOCUS1566</name>
</gene>
<dbReference type="AlphaFoldDB" id="A0A811U282"/>
<sequence length="108" mass="12462">MQSPSGNHFHQQHHHHHHHYHHRHQQIRRHKYDATGSSSGSIIRDYTSTLALHRIAIRLCEICCALLHRPGASFISRISRLKVHNIQQAAFDSIKRSQLPAPSEFGRA</sequence>
<dbReference type="Proteomes" id="UP000606786">
    <property type="component" value="Unassembled WGS sequence"/>
</dbReference>
<protein>
    <submittedName>
        <fullName evidence="2">(Mediterranean fruit fly) hypothetical protein</fullName>
    </submittedName>
</protein>
<comment type="caution">
    <text evidence="2">The sequence shown here is derived from an EMBL/GenBank/DDBJ whole genome shotgun (WGS) entry which is preliminary data.</text>
</comment>
<keyword evidence="3" id="KW-1185">Reference proteome</keyword>
<organism evidence="2 3">
    <name type="scientific">Ceratitis capitata</name>
    <name type="common">Mediterranean fruit fly</name>
    <name type="synonym">Tephritis capitata</name>
    <dbReference type="NCBI Taxonomy" id="7213"/>
    <lineage>
        <taxon>Eukaryota</taxon>
        <taxon>Metazoa</taxon>
        <taxon>Ecdysozoa</taxon>
        <taxon>Arthropoda</taxon>
        <taxon>Hexapoda</taxon>
        <taxon>Insecta</taxon>
        <taxon>Pterygota</taxon>
        <taxon>Neoptera</taxon>
        <taxon>Endopterygota</taxon>
        <taxon>Diptera</taxon>
        <taxon>Brachycera</taxon>
        <taxon>Muscomorpha</taxon>
        <taxon>Tephritoidea</taxon>
        <taxon>Tephritidae</taxon>
        <taxon>Ceratitis</taxon>
        <taxon>Ceratitis</taxon>
    </lineage>
</organism>
<reference evidence="2" key="1">
    <citation type="submission" date="2020-11" db="EMBL/GenBank/DDBJ databases">
        <authorList>
            <person name="Whitehead M."/>
        </authorList>
    </citation>
    <scope>NUCLEOTIDE SEQUENCE</scope>
    <source>
        <strain evidence="2">EGII</strain>
    </source>
</reference>
<feature type="compositionally biased region" description="Basic residues" evidence="1">
    <location>
        <begin position="10"/>
        <end position="31"/>
    </location>
</feature>
<evidence type="ECO:0000313" key="3">
    <source>
        <dbReference type="Proteomes" id="UP000606786"/>
    </source>
</evidence>
<accession>A0A811U282</accession>
<feature type="region of interest" description="Disordered" evidence="1">
    <location>
        <begin position="1"/>
        <end position="38"/>
    </location>
</feature>